<feature type="compositionally biased region" description="Polar residues" evidence="5">
    <location>
        <begin position="1069"/>
        <end position="1080"/>
    </location>
</feature>
<dbReference type="CDD" id="cd22391">
    <property type="entry name" value="KH-I_PNO1_rpt1"/>
    <property type="match status" value="1"/>
</dbReference>
<feature type="compositionally biased region" description="Basic and acidic residues" evidence="5">
    <location>
        <begin position="1143"/>
        <end position="1155"/>
    </location>
</feature>
<evidence type="ECO:0000256" key="5">
    <source>
        <dbReference type="SAM" id="MobiDB-lite"/>
    </source>
</evidence>
<feature type="compositionally biased region" description="Polar residues" evidence="5">
    <location>
        <begin position="1707"/>
        <end position="1716"/>
    </location>
</feature>
<feature type="compositionally biased region" description="Acidic residues" evidence="5">
    <location>
        <begin position="811"/>
        <end position="823"/>
    </location>
</feature>
<evidence type="ECO:0000256" key="3">
    <source>
        <dbReference type="ARBA" id="ARBA00022884"/>
    </source>
</evidence>
<feature type="region of interest" description="Disordered" evidence="5">
    <location>
        <begin position="120"/>
        <end position="154"/>
    </location>
</feature>
<evidence type="ECO:0000259" key="6">
    <source>
        <dbReference type="SMART" id="SM00322"/>
    </source>
</evidence>
<keyword evidence="4" id="KW-0539">Nucleus</keyword>
<dbReference type="Proteomes" id="UP000053097">
    <property type="component" value="Unassembled WGS sequence"/>
</dbReference>
<sequence>MAADSDGDLIETVVTCEGDLGDPNFPQKFQVILNCLKTLLCKEKGDDLKVNKVEPWNSVRVTFSIPREAALRLRELAAQGSPTLTQLGILSVQVEGDQVISLRIASRFGGDTQEIVLHSGTTQEGGAKSQGDATSNTATADTNPSTVLPGPSNATSISSTLRNVAQIIAAGTSSEKTPQFRSPNVVAPTDCDPIPPFLAKPVQSAPAGNVGVPGSQQVVNPSASPRNNYNGPFPFASMTHAAQAIHSRESQTTTMKNTMQFKHHTQPPPPYPSQESLATVTALTTGHTTTQPVVTVAQLTNQYKPATIATASSLSPNNSSTNLAGSSNGSGNQVALSSPLLVNLLQNDAGAHANNVAPSQKMLPPAVIDNSGLTGRMRATKKPTVRRKDLPSPSESPPNLDPSKSEDLVGGTAATTTGPAAAAAAAAAAAVISSDLPQTSTSSAFATVNANQPSTLPPQQHTVNVVGASGGVGGTVGVGQNMMPPQTTVHQVPTAGGQMQQQQATALHNQVQTQQKFPIRQELAYRTTQVQMQSQLAARHPVNGQQIRASLQQRQLLLQQQQLLTQQQQQQQQINPQQISQVSATQQALLQQQNTTTPLQTASLGNQPLLQSQQQQNQQLQQHPTVGLGVPQQRLGYLNSQRQQTPPPYPRQPVPQQTHLSQPNQGLNVQQQLHHNQVKNVNINTGATTDFRYGQSQNILSRNYQSPATSNANGTTTWNAQSNSILQVAQVNTTRLLVPNQVSGAFPQCGSRINNSTASVAPSANKTEATESPKPEEDPEPEPEYTSTGKIRQFLINPLTGHLEPMPSESSDSEPESAVDNQDDFFSFPSPSNDRSNSIFSDDDADSNFSRRNDTTTNTDQSDSETTAKSTASEGSLKHSRIKSSRETAHSPMPGEKIKLRLKLEKSEPVTPAYKVDVSFVNTPPMRKADKSVNKIFGGVPSTGTGDEQLRVPPLHISLRGRNASVVQRKKEKKSLKEGESDLIKRKGKLKKMKECIDGNKLLQKKSLSMIIGTSAAASKLPLSNSTMINNASAVINTVNKVSNLLQAAMTKPNALKQELPVDAVRLQTGTVTKPSSSKNSDVDDIPLNSRIPSPSKHKSAIPSQSLNAPQALTKSQVDLDAQNHTQEHKIGGGKTKRRDSKKKSESGDGLHREQNLLSGGRILDNQSKWRKLGYKGDATQMIRKSDSLLTGNDFSAVKKVGEIRRTSDSDINKSIVEKSNSLSSVAPRLTELNGVKKDLISQDKRRRLSLMDEKDLHLGESPNTEVTHFNSQKAASECLASTIPTVKATVAVSFESEAGLKTMNSSMQQGDSRNSSNNPESKVAVHTETTTKNSQPSPVTRILSVKSKSDMENYIATVKSQNIGQKLKNHVVAKCDVNTILNRHKPLERACYGKRSNLLNVMEVDRITGTVADKKAESATKKISLLKTTPTVIGNSMEQTSRPPTIDVQATNKPTLPIGEINVTEAKVKQKLLESTTVPIGIGVDANLERVGSGGGGEDSGIESMDALSEKSPNQGESPLHRPASATESVTQSGAKNAIQGEPALSTTNKNVPSSTSGSDMCSNSHSELLKSSGPQRLSPVSVASYLENQLSRNISNSGEHEAKGVSSEKSSAVARTGGASVSGNDASAGSGHSDLVTGLDAVSGDKGTPSPLVTGTVTIATAASAASTNSAGSTNSDNNLLQCAHQQQAKDFIDKDGSSVKLESTVNQNDQGKANSKHEESRAADNANSEESAESNSAIRLSDEPHGQNNNNGVPIIQNHVAYNKIETKLDSVLVNSTGGAATVTADSNTCASGESCDPEIKVESKINVKVDDTRQVDRFSDVSKNGNNISLNATAVKFESSAEQSQKCGVQSHHQPIALREPSVNLQKVADDLVKKMVNDSSDLSVGIQSPLGEDPQPIRITPPLYTYSNPVVLQRDETPSPAAQNPEVDSSDVEHLKRKRRRKQELEGRQDVICIEDNDEGHFVERLNSNSDEYVKRPPKSLLEQLLIDIPNDEKRSLRTRSQKLNSPDIAKTPKSSPHGPNKLEERRSISPFAKASPKLAVSKLSPNATIKIGKRKRQESESSVASSTADDPQPRPGKRKCSENAAELIKACMGVEEAGSIKKQVPGKEEQSKKGFNILTKAKKGPIVVEVDSSDDEPLIESVGKARVRLSDDTSAASPKPKDQNNESVGEVTTRRSVRQNTASPLATPASNTRGASRSSDDINRRKTRSGADLKYSFAIKLIVQQREREREREKERREKRASVHLLFQVEVINGIEGKAKQHSAKKRAKTVQGGEQRRVPVPAHRYTPLKENWMKIFTPIVEHLRLQVRFNLKTRNVEIRTSPETVDIAHLQKAADFVKAFVCGFEVEDALALLRLDDLFVESFDIQDVRQQMKGDHRSRAIGRLAGKGGRTKFAIENVTKTRIVLADNRIHILGSFQNIQLARRAICNLILGSPPSKVYGQLRNIASRISERL</sequence>
<feature type="region of interest" description="Disordered" evidence="5">
    <location>
        <begin position="1998"/>
        <end position="2087"/>
    </location>
</feature>
<feature type="region of interest" description="Disordered" evidence="5">
    <location>
        <begin position="355"/>
        <end position="414"/>
    </location>
</feature>
<organism evidence="7 8">
    <name type="scientific">Ooceraea biroi</name>
    <name type="common">Clonal raider ant</name>
    <name type="synonym">Cerapachys biroi</name>
    <dbReference type="NCBI Taxonomy" id="2015173"/>
    <lineage>
        <taxon>Eukaryota</taxon>
        <taxon>Metazoa</taxon>
        <taxon>Ecdysozoa</taxon>
        <taxon>Arthropoda</taxon>
        <taxon>Hexapoda</taxon>
        <taxon>Insecta</taxon>
        <taxon>Pterygota</taxon>
        <taxon>Neoptera</taxon>
        <taxon>Endopterygota</taxon>
        <taxon>Hymenoptera</taxon>
        <taxon>Apocrita</taxon>
        <taxon>Aculeata</taxon>
        <taxon>Formicoidea</taxon>
        <taxon>Formicidae</taxon>
        <taxon>Dorylinae</taxon>
        <taxon>Ooceraea</taxon>
    </lineage>
</organism>
<dbReference type="Pfam" id="PF13820">
    <property type="entry name" value="NCOA6_TRADD-N"/>
    <property type="match status" value="1"/>
</dbReference>
<feature type="compositionally biased region" description="Polar residues" evidence="5">
    <location>
        <begin position="751"/>
        <end position="767"/>
    </location>
</feature>
<dbReference type="OrthoDB" id="1932641at2759"/>
<dbReference type="InterPro" id="IPR055211">
    <property type="entry name" value="KH_PNO1_2nd"/>
</dbReference>
<feature type="compositionally biased region" description="Low complexity" evidence="5">
    <location>
        <begin position="855"/>
        <end position="867"/>
    </location>
</feature>
<dbReference type="OMA" id="TTWNAQN"/>
<dbReference type="GO" id="GO:0003723">
    <property type="term" value="F:RNA binding"/>
    <property type="evidence" value="ECO:0007669"/>
    <property type="project" value="UniProtKB-KW"/>
</dbReference>
<gene>
    <name evidence="7" type="ORF">X777_03527</name>
</gene>
<dbReference type="SMART" id="SM00322">
    <property type="entry name" value="KH"/>
    <property type="match status" value="1"/>
</dbReference>
<dbReference type="STRING" id="2015173.A0A026WJL9"/>
<accession>A0A026WJL9</accession>
<feature type="compositionally biased region" description="Polar residues" evidence="5">
    <location>
        <begin position="2066"/>
        <end position="2075"/>
    </location>
</feature>
<feature type="region of interest" description="Disordered" evidence="5">
    <location>
        <begin position="1304"/>
        <end position="1339"/>
    </location>
</feature>
<dbReference type="FunFam" id="3.30.1370.10:FF:000048">
    <property type="entry name" value="RNA-binding protein PNO1 isoform X2"/>
    <property type="match status" value="1"/>
</dbReference>
<keyword evidence="3" id="KW-0694">RNA-binding</keyword>
<comment type="similarity">
    <text evidence="2">Belongs to the PNO1 family.</text>
</comment>
<dbReference type="PANTHER" id="PTHR12826:SF13">
    <property type="entry name" value="RNA-BINDING PROTEIN PNO1"/>
    <property type="match status" value="1"/>
</dbReference>
<evidence type="ECO:0000256" key="4">
    <source>
        <dbReference type="ARBA" id="ARBA00023242"/>
    </source>
</evidence>
<feature type="region of interest" description="Disordered" evidence="5">
    <location>
        <begin position="1124"/>
        <end position="1162"/>
    </location>
</feature>
<evidence type="ECO:0000256" key="2">
    <source>
        <dbReference type="ARBA" id="ARBA00007515"/>
    </source>
</evidence>
<dbReference type="EMBL" id="KK107168">
    <property type="protein sequence ID" value="EZA56195.1"/>
    <property type="molecule type" value="Genomic_DNA"/>
</dbReference>
<feature type="domain" description="K Homology" evidence="6">
    <location>
        <begin position="2373"/>
        <end position="2438"/>
    </location>
</feature>
<feature type="region of interest" description="Disordered" evidence="5">
    <location>
        <begin position="1488"/>
        <end position="1577"/>
    </location>
</feature>
<dbReference type="InterPro" id="IPR032715">
    <property type="entry name" value="NCOA6_TRADD-N"/>
</dbReference>
<dbReference type="InterPro" id="IPR036612">
    <property type="entry name" value="KH_dom_type_1_sf"/>
</dbReference>
<feature type="region of interest" description="Disordered" evidence="5">
    <location>
        <begin position="1595"/>
        <end position="1653"/>
    </location>
</feature>
<dbReference type="Gene3D" id="3.30.1370.10">
    <property type="entry name" value="K Homology domain, type 1"/>
    <property type="match status" value="1"/>
</dbReference>
<dbReference type="PANTHER" id="PTHR12826">
    <property type="entry name" value="RIBONUCLEASE Y"/>
    <property type="match status" value="1"/>
</dbReference>
<dbReference type="Pfam" id="PF22891">
    <property type="entry name" value="KH_PNO1_2nd"/>
    <property type="match status" value="1"/>
</dbReference>
<feature type="compositionally biased region" description="Basic residues" evidence="5">
    <location>
        <begin position="2266"/>
        <end position="2275"/>
    </location>
</feature>
<reference evidence="7 8" key="1">
    <citation type="journal article" date="2014" name="Curr. Biol.">
        <title>The genome of the clonal raider ant Cerapachys biroi.</title>
        <authorList>
            <person name="Oxley P.R."/>
            <person name="Ji L."/>
            <person name="Fetter-Pruneda I."/>
            <person name="McKenzie S.K."/>
            <person name="Li C."/>
            <person name="Hu H."/>
            <person name="Zhang G."/>
            <person name="Kronauer D.J."/>
        </authorList>
    </citation>
    <scope>NUCLEOTIDE SEQUENCE [LARGE SCALE GENOMIC DNA]</scope>
</reference>
<feature type="compositionally biased region" description="Low complexity" evidence="5">
    <location>
        <begin position="1726"/>
        <end position="1740"/>
    </location>
</feature>
<proteinExistence type="inferred from homology"/>
<feature type="region of interest" description="Disordered" evidence="5">
    <location>
        <begin position="640"/>
        <end position="662"/>
    </location>
</feature>
<evidence type="ECO:0000313" key="8">
    <source>
        <dbReference type="Proteomes" id="UP000053097"/>
    </source>
</evidence>
<comment type="subcellular location">
    <subcellularLocation>
        <location evidence="1">Nucleus</location>
        <location evidence="1">Nucleolus</location>
    </subcellularLocation>
</comment>
<dbReference type="InterPro" id="IPR055212">
    <property type="entry name" value="KH-I_PNO1_first"/>
</dbReference>
<feature type="region of interest" description="Disordered" evidence="5">
    <location>
        <begin position="2264"/>
        <end position="2283"/>
    </location>
</feature>
<evidence type="ECO:0000256" key="1">
    <source>
        <dbReference type="ARBA" id="ARBA00004604"/>
    </source>
</evidence>
<feature type="compositionally biased region" description="Polar residues" evidence="5">
    <location>
        <begin position="1546"/>
        <end position="1568"/>
    </location>
</feature>
<feature type="region of interest" description="Disordered" evidence="5">
    <location>
        <begin position="1920"/>
        <end position="1950"/>
    </location>
</feature>
<dbReference type="SUPFAM" id="SSF54791">
    <property type="entry name" value="Eukaryotic type KH-domain (KH-domain type I)"/>
    <property type="match status" value="1"/>
</dbReference>
<dbReference type="FunFam" id="3.30.1370.10:FF:000009">
    <property type="entry name" value="RNA-binding protein PNO1"/>
    <property type="match status" value="1"/>
</dbReference>
<feature type="region of interest" description="Disordered" evidence="5">
    <location>
        <begin position="1069"/>
        <end position="1105"/>
    </location>
</feature>
<feature type="region of interest" description="Disordered" evidence="5">
    <location>
        <begin position="311"/>
        <end position="332"/>
    </location>
</feature>
<dbReference type="GO" id="GO:0005730">
    <property type="term" value="C:nucleolus"/>
    <property type="evidence" value="ECO:0007669"/>
    <property type="project" value="UniProtKB-SubCell"/>
</dbReference>
<feature type="compositionally biased region" description="Polar residues" evidence="5">
    <location>
        <begin position="1304"/>
        <end position="1321"/>
    </location>
</feature>
<feature type="compositionally biased region" description="Low complexity" evidence="5">
    <location>
        <begin position="132"/>
        <end position="146"/>
    </location>
</feature>
<feature type="compositionally biased region" description="Polar residues" evidence="5">
    <location>
        <begin position="1328"/>
        <end position="1339"/>
    </location>
</feature>
<keyword evidence="8" id="KW-1185">Reference proteome</keyword>
<feature type="region of interest" description="Disordered" evidence="5">
    <location>
        <begin position="746"/>
        <end position="897"/>
    </location>
</feature>
<feature type="compositionally biased region" description="Polar residues" evidence="5">
    <location>
        <begin position="2184"/>
        <end position="2203"/>
    </location>
</feature>
<feature type="compositionally biased region" description="Polar residues" evidence="5">
    <location>
        <begin position="1527"/>
        <end position="1536"/>
    </location>
</feature>
<feature type="compositionally biased region" description="Low complexity" evidence="5">
    <location>
        <begin position="311"/>
        <end position="324"/>
    </location>
</feature>
<protein>
    <submittedName>
        <fullName evidence="7">RNA-binding protein pno1</fullName>
    </submittedName>
</protein>
<evidence type="ECO:0000313" key="7">
    <source>
        <dbReference type="EMBL" id="EZA56195.1"/>
    </source>
</evidence>
<dbReference type="InterPro" id="IPR004087">
    <property type="entry name" value="KH_dom"/>
</dbReference>
<feature type="compositionally biased region" description="Polar residues" evidence="5">
    <location>
        <begin position="829"/>
        <end position="840"/>
    </location>
</feature>
<feature type="region of interest" description="Disordered" evidence="5">
    <location>
        <begin position="1707"/>
        <end position="1757"/>
    </location>
</feature>
<dbReference type="CDD" id="cd22392">
    <property type="entry name" value="KH-I_PNO1_rpt2"/>
    <property type="match status" value="1"/>
</dbReference>
<feature type="region of interest" description="Disordered" evidence="5">
    <location>
        <begin position="2137"/>
        <end position="2213"/>
    </location>
</feature>
<name>A0A026WJL9_OOCBI</name>